<dbReference type="PANTHER" id="PTHR47129">
    <property type="entry name" value="QUINONE OXIDOREDUCTASE 2"/>
    <property type="match status" value="1"/>
</dbReference>
<dbReference type="Proteomes" id="UP001501074">
    <property type="component" value="Unassembled WGS sequence"/>
</dbReference>
<evidence type="ECO:0000259" key="1">
    <source>
        <dbReference type="Pfam" id="PF13460"/>
    </source>
</evidence>
<gene>
    <name evidence="2" type="ORF">GCM10022223_10340</name>
</gene>
<proteinExistence type="predicted"/>
<protein>
    <submittedName>
        <fullName evidence="2">SDR family oxidoreductase</fullName>
    </submittedName>
</protein>
<reference evidence="3" key="1">
    <citation type="journal article" date="2019" name="Int. J. Syst. Evol. Microbiol.">
        <title>The Global Catalogue of Microorganisms (GCM) 10K type strain sequencing project: providing services to taxonomists for standard genome sequencing and annotation.</title>
        <authorList>
            <consortium name="The Broad Institute Genomics Platform"/>
            <consortium name="The Broad Institute Genome Sequencing Center for Infectious Disease"/>
            <person name="Wu L."/>
            <person name="Ma J."/>
        </authorList>
    </citation>
    <scope>NUCLEOTIDE SEQUENCE [LARGE SCALE GENOMIC DNA]</scope>
    <source>
        <strain evidence="3">JCM 16902</strain>
    </source>
</reference>
<dbReference type="Gene3D" id="3.40.50.720">
    <property type="entry name" value="NAD(P)-binding Rossmann-like Domain"/>
    <property type="match status" value="1"/>
</dbReference>
<dbReference type="InterPro" id="IPR052718">
    <property type="entry name" value="NmrA-type_oxidoreductase"/>
</dbReference>
<dbReference type="RefSeq" id="WP_231489417.1">
    <property type="nucleotide sequence ID" value="NZ_BAAAZO010000002.1"/>
</dbReference>
<dbReference type="InterPro" id="IPR016040">
    <property type="entry name" value="NAD(P)-bd_dom"/>
</dbReference>
<feature type="domain" description="NAD(P)-binding" evidence="1">
    <location>
        <begin position="10"/>
        <end position="187"/>
    </location>
</feature>
<comment type="caution">
    <text evidence="2">The sequence shown here is derived from an EMBL/GenBank/DDBJ whole genome shotgun (WGS) entry which is preliminary data.</text>
</comment>
<evidence type="ECO:0000313" key="2">
    <source>
        <dbReference type="EMBL" id="GAA3597078.1"/>
    </source>
</evidence>
<organism evidence="2 3">
    <name type="scientific">Kineosporia mesophila</name>
    <dbReference type="NCBI Taxonomy" id="566012"/>
    <lineage>
        <taxon>Bacteria</taxon>
        <taxon>Bacillati</taxon>
        <taxon>Actinomycetota</taxon>
        <taxon>Actinomycetes</taxon>
        <taxon>Kineosporiales</taxon>
        <taxon>Kineosporiaceae</taxon>
        <taxon>Kineosporia</taxon>
    </lineage>
</organism>
<dbReference type="Pfam" id="PF13460">
    <property type="entry name" value="NAD_binding_10"/>
    <property type="match status" value="1"/>
</dbReference>
<name>A0ABP6Z4B0_9ACTN</name>
<dbReference type="SUPFAM" id="SSF51735">
    <property type="entry name" value="NAD(P)-binding Rossmann-fold domains"/>
    <property type="match status" value="1"/>
</dbReference>
<keyword evidence="3" id="KW-1185">Reference proteome</keyword>
<accession>A0ABP6Z4B0</accession>
<dbReference type="EMBL" id="BAAAZO010000002">
    <property type="protein sequence ID" value="GAA3597078.1"/>
    <property type="molecule type" value="Genomic_DNA"/>
</dbReference>
<dbReference type="PANTHER" id="PTHR47129:SF1">
    <property type="entry name" value="NMRA-LIKE DOMAIN-CONTAINING PROTEIN"/>
    <property type="match status" value="1"/>
</dbReference>
<dbReference type="Gene3D" id="3.90.25.10">
    <property type="entry name" value="UDP-galactose 4-epimerase, domain 1"/>
    <property type="match status" value="1"/>
</dbReference>
<sequence length="285" mass="29678">MAEPTVLVLGATGALGGHVLEALIARGIDPATVTAAGRNPERLQELGRSGFATARVDLSDRDQTVDVVAGHRRIVLISGGDSHRLEQHTGVIDAAAKAGVEHVYYTSGLRADDVRFAIGADHQATEEALIASGVTYTILRNGWYIENYLQAMAGPRHTGVLAAAVGDAVIAAVSRKDLADALASVVTTGGHEKVTYNLSGDTDFTYADIAQAMSVVLEREVTYTPVTPGELNSMLVGSGMDEATAGFLVGLDEAIAGGLFARTGDDLVRLIGRPTATLVEGLTGR</sequence>
<evidence type="ECO:0000313" key="3">
    <source>
        <dbReference type="Proteomes" id="UP001501074"/>
    </source>
</evidence>
<dbReference type="InterPro" id="IPR036291">
    <property type="entry name" value="NAD(P)-bd_dom_sf"/>
</dbReference>